<dbReference type="GO" id="GO:0003968">
    <property type="term" value="F:RNA-directed RNA polymerase activity"/>
    <property type="evidence" value="ECO:0007669"/>
    <property type="project" value="UniProtKB-UniRule"/>
</dbReference>
<dbReference type="GO" id="GO:0006351">
    <property type="term" value="P:DNA-templated transcription"/>
    <property type="evidence" value="ECO:0007669"/>
    <property type="project" value="UniProtKB-UniRule"/>
</dbReference>
<dbReference type="PIRSF" id="PIRSF000821">
    <property type="entry name" value="RdRPol"/>
    <property type="match status" value="1"/>
</dbReference>
<evidence type="ECO:0000256" key="8">
    <source>
        <dbReference type="PIRNR" id="PIRNR000821"/>
    </source>
</evidence>
<evidence type="ECO:0000256" key="2">
    <source>
        <dbReference type="ARBA" id="ARBA00012494"/>
    </source>
</evidence>
<keyword evidence="7 8" id="KW-0693">Viral RNA replication</keyword>
<dbReference type="InterPro" id="IPR043502">
    <property type="entry name" value="DNA/RNA_pol_sf"/>
</dbReference>
<evidence type="ECO:0000256" key="1">
    <source>
        <dbReference type="ARBA" id="ARBA00009581"/>
    </source>
</evidence>
<reference evidence="12" key="1">
    <citation type="journal article" date="2001" name="J. Gen. Virol.">
        <title>Complete sequence characterization of the genome of the St Croix River virus, a new orbivirus isolated from cells of Ixodes scapularis.</title>
        <authorList>
            <person name="Attoui H."/>
            <person name="Stirling J.M."/>
            <person name="Munderloh U.G."/>
            <person name="Billoir F."/>
            <person name="Brookes S.M."/>
            <person name="Burroughs J.N."/>
            <person name="de Micco P."/>
            <person name="Mertens P.P."/>
            <person name="de Lamballerie X."/>
        </authorList>
    </citation>
    <scope>NUCLEOTIDE SEQUENCE [LARGE SCALE GENOMIC DNA]</scope>
</reference>
<evidence type="ECO:0000256" key="5">
    <source>
        <dbReference type="ARBA" id="ARBA00022695"/>
    </source>
</evidence>
<dbReference type="GO" id="GO:0003723">
    <property type="term" value="F:RNA binding"/>
    <property type="evidence" value="ECO:0007669"/>
    <property type="project" value="InterPro"/>
</dbReference>
<feature type="region of interest" description="Disordered" evidence="9">
    <location>
        <begin position="68"/>
        <end position="92"/>
    </location>
</feature>
<dbReference type="InterPro" id="IPR007097">
    <property type="entry name" value="RNA-dir_pol_reovirus"/>
</dbReference>
<dbReference type="InterPro" id="IPR008723">
    <property type="entry name" value="RNA_pol_orbivir"/>
</dbReference>
<keyword evidence="4 8" id="KW-0808">Transferase</keyword>
<dbReference type="RefSeq" id="YP_052942.1">
    <property type="nucleotide sequence ID" value="NC_005997.1"/>
</dbReference>
<evidence type="ECO:0000256" key="9">
    <source>
        <dbReference type="SAM" id="MobiDB-lite"/>
    </source>
</evidence>
<keyword evidence="5 8" id="KW-0548">Nucleotidyltransferase</keyword>
<dbReference type="GeneID" id="2943194"/>
<evidence type="ECO:0000256" key="7">
    <source>
        <dbReference type="ARBA" id="ARBA00022953"/>
    </source>
</evidence>
<dbReference type="PROSITE" id="PS50523">
    <property type="entry name" value="RDRP_DSRNA_REO"/>
    <property type="match status" value="1"/>
</dbReference>
<feature type="domain" description="RdRp catalytic" evidence="10">
    <location>
        <begin position="601"/>
        <end position="848"/>
    </location>
</feature>
<comment type="catalytic activity">
    <reaction evidence="8">
        <text>RNA(n) + a ribonucleoside 5'-triphosphate = RNA(n+1) + diphosphate</text>
        <dbReference type="Rhea" id="RHEA:21248"/>
        <dbReference type="Rhea" id="RHEA-COMP:14527"/>
        <dbReference type="Rhea" id="RHEA-COMP:17342"/>
        <dbReference type="ChEBI" id="CHEBI:33019"/>
        <dbReference type="ChEBI" id="CHEBI:61557"/>
        <dbReference type="ChEBI" id="CHEBI:140395"/>
        <dbReference type="EC" id="2.7.7.48"/>
    </reaction>
</comment>
<dbReference type="KEGG" id="vg:2943194"/>
<dbReference type="EMBL" id="AF133431">
    <property type="protein sequence ID" value="AAG34363.1"/>
    <property type="molecule type" value="Genomic_RNA"/>
</dbReference>
<keyword evidence="6 8" id="KW-0547">Nucleotide-binding</keyword>
<protein>
    <recommendedName>
        <fullName evidence="2 8">RNA-directed RNA polymerase</fullName>
        <ecNumber evidence="2 8">2.7.7.48</ecNumber>
    </recommendedName>
</protein>
<evidence type="ECO:0000256" key="3">
    <source>
        <dbReference type="ARBA" id="ARBA00022484"/>
    </source>
</evidence>
<evidence type="ECO:0000313" key="12">
    <source>
        <dbReference type="Proteomes" id="UP000202863"/>
    </source>
</evidence>
<organism evidence="11 12">
    <name type="scientific">St Croix River virus</name>
    <dbReference type="NCBI Taxonomy" id="104581"/>
    <lineage>
        <taxon>Viruses</taxon>
        <taxon>Riboviria</taxon>
        <taxon>Orthornavirae</taxon>
        <taxon>Duplornaviricota</taxon>
        <taxon>Resentoviricetes</taxon>
        <taxon>Reovirales</taxon>
        <taxon>Sedoreoviridae</taxon>
        <taxon>Orbivirus</taxon>
        <taxon>Orbivirus saintcroixense</taxon>
    </lineage>
</organism>
<dbReference type="SUPFAM" id="SSF56672">
    <property type="entry name" value="DNA/RNA polymerases"/>
    <property type="match status" value="1"/>
</dbReference>
<accession>Q9DSP9</accession>
<dbReference type="Proteomes" id="UP000202863">
    <property type="component" value="Genome"/>
</dbReference>
<reference evidence="11 12" key="2">
    <citation type="journal article" date="2005" name="Virology">
        <title>Expansion of family Reoviridae to include nine-segmented dsRNA viruses: isolation and characterization of a new virus designated Aedes pseudoscutellaris reovirus assigned to a proposed genus (Dinovernavirus).</title>
        <authorList>
            <person name="Attoui H."/>
            <person name="Mohd Jaafar F."/>
            <person name="Belhouchet M."/>
            <person name="Biagini P."/>
            <person name="Cantaloube J.F."/>
            <person name="de Micco P."/>
            <person name="de Lamballerie X."/>
        </authorList>
    </citation>
    <scope>NUCLEOTIDE SEQUENCE [LARGE SCALE GENOMIC DNA]</scope>
</reference>
<comment type="similarity">
    <text evidence="1 8">Belongs to the reoviridae RNA-directed RNA polymerase family.</text>
</comment>
<evidence type="ECO:0000313" key="11">
    <source>
        <dbReference type="EMBL" id="AAG34363.1"/>
    </source>
</evidence>
<proteinExistence type="inferred from homology"/>
<dbReference type="GO" id="GO:0019079">
    <property type="term" value="P:viral genome replication"/>
    <property type="evidence" value="ECO:0007669"/>
    <property type="project" value="InterPro"/>
</dbReference>
<sequence>MAAALQRLQSARDRVATLMHGLPPFPHCARNFHIAHRFSERSAVAYGGPVRSVRAGGQDRIHPSFETLQESKSNETQEARIPSDSPAFSSSLRRSPGDIVFGHPVVVERTWEEISRDVPFNTKGKLALRIFLSSIQHPDTFQPEEEFLRHYRLIPDHPFTSFIRFREGRESATFGDLPLRHWFHLLTSLANERRIAPLGLSLLKELIEHLGGPPIGQDTRSLDHVENLTEYSGISLLVEEALTEALLEINLVDREREIGSLTLGSRKFPALQILHEHFLVCLPHPKHINNRLRSSYSWFVKMFSVCHPNPIVLRSHAGSDMNSKNVTYQGFSRVVNTFGPTLLQIKYLSHAKDLNLQAIREAVEYSNSLSDASLSLPSFTSFYTDMFTSEFNPTDEGQVFSLSFLLQIQTMSGYGRAWVINRSENLEEMMHPASDNYIDKVCEYTQLYVFRSYEQAFANGFHPVRASEMYHSLTSLAKNTSAGMDVHFQVRKTFSRREAWRRVKSKQKSLALLHYGHLFFTPDELRRTYNTPDSCQTKGARDVPVKPTREVYSIVMPTIAQQYLVTNPLNRYLSYAETSDSSEPFTRGTTHPSDTRVAGKVIIGALEATGSRVMDGSDVFRGTSDPSHLILALDMSNFDKHMTPYNFRKGEIDGMVRALSRFDGDPAFDYGDGVFPAQMAKFAYADGKIVGSLWNGNRRVYRARGPVPDELIDAKPKFRPPPGVFSVRSLSDVQLDEEGDVLVSVGDGSDLATIYTHLSGENSTLVANSLHNMAIGRVIQDVLFQRFGDDVTFVSEMYVGDDTLAYLHFRTPSVSVVDEAISLVFQTVEKCGHVASPAKTTLCPLSTEKTQTHAKQGVYIPQDRMMVISSERKKTIESVSAFFSSLVQKYVTKVSRGFSHDLAVDILLFTSALIGYRKLKAVIADGGTFLKRPLRGPTAGYSTIIVRDPICAFVPKEMGGFGLSPTAINLISTPELLVDLRRTNLHSWFFEHLMPCLERPFYPMWDESHPDPSLIQIDVQARAFSKYVRATPATFLSQPNLRKAIDMLPLQRMGPYDLMHNMTKQAVLKDQSARSLLAPAYERDVFIGNLISLSPPRELLLSDSDGAIHTLISLLYDILLTPLPPQRHYYPDITLSPIFKLQREAFGVRSSAAVQVSFMDKIDRILSRDSVMRGLITSEHILAIIQQLGLALPQDQYLFIFLLLNLDENVASSLASLVVDGKLRFDHTLIARGGICGDEFSMSLDVLTHSFQQSSFSCSRMLTSGEQSCLLLAASQTSMLRATLGLPRAHLDYQVHTGPQSRIFKALRVQLTEHMNRRRNRYAKKFFHDPEVRRTLAERSASLRF</sequence>
<dbReference type="Pfam" id="PF05788">
    <property type="entry name" value="Orbi_VP1"/>
    <property type="match status" value="1"/>
</dbReference>
<name>Q9DSP9_9REOV</name>
<evidence type="ECO:0000259" key="10">
    <source>
        <dbReference type="PROSITE" id="PS50523"/>
    </source>
</evidence>
<evidence type="ECO:0000256" key="4">
    <source>
        <dbReference type="ARBA" id="ARBA00022679"/>
    </source>
</evidence>
<keyword evidence="3 8" id="KW-0696">RNA-directed RNA polymerase</keyword>
<dbReference type="EC" id="2.7.7.48" evidence="2 8"/>
<dbReference type="GO" id="GO:0000166">
    <property type="term" value="F:nucleotide binding"/>
    <property type="evidence" value="ECO:0007669"/>
    <property type="project" value="UniProtKB-KW"/>
</dbReference>
<keyword evidence="12" id="KW-1185">Reference proteome</keyword>
<evidence type="ECO:0000256" key="6">
    <source>
        <dbReference type="ARBA" id="ARBA00022741"/>
    </source>
</evidence>